<comment type="function">
    <text evidence="8">Putative tyrosine-protein phosphatase required for protection against superoxide stress.</text>
</comment>
<evidence type="ECO:0000256" key="8">
    <source>
        <dbReference type="ARBA" id="ARBA00037204"/>
    </source>
</evidence>
<evidence type="ECO:0000256" key="11">
    <source>
        <dbReference type="SAM" id="MobiDB-lite"/>
    </source>
</evidence>
<dbReference type="Gene3D" id="3.90.190.10">
    <property type="entry name" value="Protein tyrosine phosphatase superfamily"/>
    <property type="match status" value="1"/>
</dbReference>
<dbReference type="InterPro" id="IPR020428">
    <property type="entry name" value="PFA-DSPs"/>
</dbReference>
<keyword evidence="7" id="KW-0346">Stress response</keyword>
<dbReference type="OrthoDB" id="6375174at2759"/>
<dbReference type="Pfam" id="PF03162">
    <property type="entry name" value="Y_phosphatase2"/>
    <property type="match status" value="1"/>
</dbReference>
<evidence type="ECO:0000256" key="5">
    <source>
        <dbReference type="ARBA" id="ARBA00022801"/>
    </source>
</evidence>
<dbReference type="Proteomes" id="UP000662931">
    <property type="component" value="Chromosome 1"/>
</dbReference>
<dbReference type="SUPFAM" id="SSF52799">
    <property type="entry name" value="(Phosphotyrosine protein) phosphatases II"/>
    <property type="match status" value="1"/>
</dbReference>
<dbReference type="AlphaFoldDB" id="A0A875S0T1"/>
<feature type="compositionally biased region" description="Low complexity" evidence="11">
    <location>
        <begin position="216"/>
        <end position="232"/>
    </location>
</feature>
<evidence type="ECO:0000256" key="2">
    <source>
        <dbReference type="ARBA" id="ARBA00009580"/>
    </source>
</evidence>
<evidence type="ECO:0000256" key="3">
    <source>
        <dbReference type="ARBA" id="ARBA00013064"/>
    </source>
</evidence>
<dbReference type="KEGG" id="bnn:FOA43_001035"/>
<dbReference type="PANTHER" id="PTHR31126:SF70">
    <property type="entry name" value="PROTEIN OCA4"/>
    <property type="match status" value="1"/>
</dbReference>
<accession>A0A875S0T1</accession>
<dbReference type="GO" id="GO:0004725">
    <property type="term" value="F:protein tyrosine phosphatase activity"/>
    <property type="evidence" value="ECO:0007669"/>
    <property type="project" value="UniProtKB-EC"/>
</dbReference>
<feature type="compositionally biased region" description="Basic and acidic residues" evidence="11">
    <location>
        <begin position="261"/>
        <end position="273"/>
    </location>
</feature>
<dbReference type="InterPro" id="IPR029021">
    <property type="entry name" value="Prot-tyrosine_phosphatase-like"/>
</dbReference>
<feature type="region of interest" description="Disordered" evidence="11">
    <location>
        <begin position="211"/>
        <end position="232"/>
    </location>
</feature>
<evidence type="ECO:0000256" key="7">
    <source>
        <dbReference type="ARBA" id="ARBA00023016"/>
    </source>
</evidence>
<comment type="similarity">
    <text evidence="2">Belongs to the protein-tyrosine phosphatase family.</text>
</comment>
<dbReference type="PRINTS" id="PR01911">
    <property type="entry name" value="PFDSPHPHTASE"/>
</dbReference>
<dbReference type="FunFam" id="3.90.190.10:FF:000035">
    <property type="entry name" value="Tyrosine phosphatase, putative"/>
    <property type="match status" value="1"/>
</dbReference>
<feature type="region of interest" description="Disordered" evidence="11">
    <location>
        <begin position="247"/>
        <end position="273"/>
    </location>
</feature>
<evidence type="ECO:0000313" key="13">
    <source>
        <dbReference type="Proteomes" id="UP000662931"/>
    </source>
</evidence>
<dbReference type="InterPro" id="IPR004861">
    <property type="entry name" value="Siw14-like"/>
</dbReference>
<dbReference type="GeneID" id="62194436"/>
<feature type="compositionally biased region" description="Basic residues" evidence="11">
    <location>
        <begin position="249"/>
        <end position="260"/>
    </location>
</feature>
<dbReference type="PANTHER" id="PTHR31126">
    <property type="entry name" value="TYROSINE-PROTEIN PHOSPHATASE"/>
    <property type="match status" value="1"/>
</dbReference>
<sequence>MLVPPDNFALVEDGIYRCSKLDPINHSFVDTLNLKSVVWMDEERPTRLLSQYIEENKIILYHVVDSSILQDDEELGNTKNQDWMVLKPELISRVFQILLDSTHNHNCLLVDKSEVVVGILRHIERWCYSSIANEYRLFSANKANYNVESFLELINVELVPYEEYEDECAVGEAEEEEEGQKKEIDEYESVIPKGVSPISIRRPSFLRRHGSSFTEKSPLQNSLSSSKLSISTSPQIPKNLLKLVEDRKQRKKKEHHHKKHDGSLKEEETPEKIARKDSECIERKRSYSSKTTRYDFYRPKKEFNVINDHNKVLATTIKVRLPKEENLPRWFIELRDAWQRT</sequence>
<organism evidence="12 13">
    <name type="scientific">Eeniella nana</name>
    <name type="common">Yeast</name>
    <name type="synonym">Brettanomyces nanus</name>
    <dbReference type="NCBI Taxonomy" id="13502"/>
    <lineage>
        <taxon>Eukaryota</taxon>
        <taxon>Fungi</taxon>
        <taxon>Dikarya</taxon>
        <taxon>Ascomycota</taxon>
        <taxon>Saccharomycotina</taxon>
        <taxon>Pichiomycetes</taxon>
        <taxon>Pichiales</taxon>
        <taxon>Pichiaceae</taxon>
        <taxon>Brettanomyces</taxon>
    </lineage>
</organism>
<evidence type="ECO:0000256" key="6">
    <source>
        <dbReference type="ARBA" id="ARBA00022912"/>
    </source>
</evidence>
<name>A0A875S0T1_EENNA</name>
<comment type="catalytic activity">
    <reaction evidence="10">
        <text>O-phospho-L-tyrosyl-[protein] + H2O = L-tyrosyl-[protein] + phosphate</text>
        <dbReference type="Rhea" id="RHEA:10684"/>
        <dbReference type="Rhea" id="RHEA-COMP:10136"/>
        <dbReference type="Rhea" id="RHEA-COMP:20101"/>
        <dbReference type="ChEBI" id="CHEBI:15377"/>
        <dbReference type="ChEBI" id="CHEBI:43474"/>
        <dbReference type="ChEBI" id="CHEBI:46858"/>
        <dbReference type="ChEBI" id="CHEBI:61978"/>
        <dbReference type="EC" id="3.1.3.48"/>
    </reaction>
</comment>
<keyword evidence="5" id="KW-0378">Hydrolase</keyword>
<dbReference type="RefSeq" id="XP_038777287.1">
    <property type="nucleotide sequence ID" value="XM_038921359.1"/>
</dbReference>
<gene>
    <name evidence="12" type="ORF">FOA43_001035</name>
</gene>
<keyword evidence="13" id="KW-1185">Reference proteome</keyword>
<protein>
    <recommendedName>
        <fullName evidence="9">Putative tyrosine-protein phosphatase OCA1</fullName>
        <ecNumber evidence="3">3.1.3.48</ecNumber>
    </recommendedName>
</protein>
<comment type="subcellular location">
    <subcellularLocation>
        <location evidence="1">Cytoplasm</location>
    </subcellularLocation>
</comment>
<evidence type="ECO:0000256" key="1">
    <source>
        <dbReference type="ARBA" id="ARBA00004496"/>
    </source>
</evidence>
<evidence type="ECO:0000256" key="10">
    <source>
        <dbReference type="ARBA" id="ARBA00051722"/>
    </source>
</evidence>
<proteinExistence type="inferred from homology"/>
<evidence type="ECO:0000313" key="12">
    <source>
        <dbReference type="EMBL" id="QPG73722.1"/>
    </source>
</evidence>
<dbReference type="GO" id="GO:0005737">
    <property type="term" value="C:cytoplasm"/>
    <property type="evidence" value="ECO:0007669"/>
    <property type="project" value="UniProtKB-SubCell"/>
</dbReference>
<keyword evidence="6" id="KW-0904">Protein phosphatase</keyword>
<keyword evidence="4" id="KW-0963">Cytoplasm</keyword>
<reference evidence="12" key="1">
    <citation type="submission" date="2020-10" db="EMBL/GenBank/DDBJ databases">
        <authorList>
            <person name="Roach M.J.R."/>
        </authorList>
    </citation>
    <scope>NUCLEOTIDE SEQUENCE</scope>
    <source>
        <strain evidence="12">CBS 1945</strain>
    </source>
</reference>
<dbReference type="EC" id="3.1.3.48" evidence="3"/>
<evidence type="ECO:0000256" key="4">
    <source>
        <dbReference type="ARBA" id="ARBA00022490"/>
    </source>
</evidence>
<dbReference type="EMBL" id="CP064812">
    <property type="protein sequence ID" value="QPG73722.1"/>
    <property type="molecule type" value="Genomic_DNA"/>
</dbReference>
<evidence type="ECO:0000256" key="9">
    <source>
        <dbReference type="ARBA" id="ARBA00039934"/>
    </source>
</evidence>